<dbReference type="EMBL" id="JAAGAX010000005">
    <property type="protein sequence ID" value="KAF2316880.1"/>
    <property type="molecule type" value="Genomic_DNA"/>
</dbReference>
<proteinExistence type="inferred from homology"/>
<dbReference type="Pfam" id="PF10273">
    <property type="entry name" value="WGG"/>
    <property type="match status" value="1"/>
</dbReference>
<sequence length="304" mass="33708">MSKRLSAESLPIFQEGIFLILSRWSALQLAVENEWGGRGSGQLADQLGSDIFSWFTQSKEPLYIDDLENILDEGMLSLNTMIEDGSVEEVAEKLMIMHEECLEGNYNSIEKLRQAGPRTGAHQHIRQIARASIHSGGRNKVISGVSLSPRNTSGYLRTSLRCRQESLRIKSATPRKSPVGKLTASLIGSNQLQKFCSTRSPVISRNKQTTAQISRKELNSPHKFLIKSPTSASKFQVKIKSPPAVSLSPNRAANLSKKSPSRAANLSKKSPMVSTASKLRVIFSFKIGQQIGFFVEKQEKYTEE</sequence>
<keyword evidence="2" id="KW-0698">rRNA processing</keyword>
<keyword evidence="5" id="KW-1185">Reference proteome</keyword>
<evidence type="ECO:0000313" key="4">
    <source>
        <dbReference type="EMBL" id="KAF2316880.1"/>
    </source>
</evidence>
<dbReference type="PANTHER" id="PTHR21250">
    <property type="entry name" value="PRE-RRNA-PROCESSING PROTEIN TSR2 HOMOLOG"/>
    <property type="match status" value="1"/>
</dbReference>
<comment type="caution">
    <text evidence="4">The sequence shown here is derived from an EMBL/GenBank/DDBJ whole genome shotgun (WGS) entry which is preliminary data.</text>
</comment>
<evidence type="ECO:0000256" key="3">
    <source>
        <dbReference type="SAM" id="MobiDB-lite"/>
    </source>
</evidence>
<dbReference type="InterPro" id="IPR019398">
    <property type="entry name" value="Pre-rRNA_process_TSR2"/>
</dbReference>
<gene>
    <name evidence="4" type="ORF">GH714_042221</name>
</gene>
<dbReference type="AlphaFoldDB" id="A0A6A6MTI7"/>
<evidence type="ECO:0000256" key="1">
    <source>
        <dbReference type="ARBA" id="ARBA00006524"/>
    </source>
</evidence>
<evidence type="ECO:0000256" key="2">
    <source>
        <dbReference type="ARBA" id="ARBA00022552"/>
    </source>
</evidence>
<comment type="similarity">
    <text evidence="1">Belongs to the TSR2 family.</text>
</comment>
<protein>
    <recommendedName>
        <fullName evidence="6">Pre-rRNA-processing protein TSR2 homolog</fullName>
    </recommendedName>
</protein>
<dbReference type="GO" id="GO:0006364">
    <property type="term" value="P:rRNA processing"/>
    <property type="evidence" value="ECO:0007669"/>
    <property type="project" value="UniProtKB-KW"/>
</dbReference>
<accession>A0A6A6MTI7</accession>
<name>A0A6A6MTI7_HEVBR</name>
<organism evidence="4 5">
    <name type="scientific">Hevea brasiliensis</name>
    <name type="common">Para rubber tree</name>
    <name type="synonym">Siphonia brasiliensis</name>
    <dbReference type="NCBI Taxonomy" id="3981"/>
    <lineage>
        <taxon>Eukaryota</taxon>
        <taxon>Viridiplantae</taxon>
        <taxon>Streptophyta</taxon>
        <taxon>Embryophyta</taxon>
        <taxon>Tracheophyta</taxon>
        <taxon>Spermatophyta</taxon>
        <taxon>Magnoliopsida</taxon>
        <taxon>eudicotyledons</taxon>
        <taxon>Gunneridae</taxon>
        <taxon>Pentapetalae</taxon>
        <taxon>rosids</taxon>
        <taxon>fabids</taxon>
        <taxon>Malpighiales</taxon>
        <taxon>Euphorbiaceae</taxon>
        <taxon>Crotonoideae</taxon>
        <taxon>Micrandreae</taxon>
        <taxon>Hevea</taxon>
    </lineage>
</organism>
<reference evidence="4 5" key="1">
    <citation type="journal article" date="2020" name="Mol. Plant">
        <title>The Chromosome-Based Rubber Tree Genome Provides New Insights into Spurge Genome Evolution and Rubber Biosynthesis.</title>
        <authorList>
            <person name="Liu J."/>
            <person name="Shi C."/>
            <person name="Shi C.C."/>
            <person name="Li W."/>
            <person name="Zhang Q.J."/>
            <person name="Zhang Y."/>
            <person name="Li K."/>
            <person name="Lu H.F."/>
            <person name="Shi C."/>
            <person name="Zhu S.T."/>
            <person name="Xiao Z.Y."/>
            <person name="Nan H."/>
            <person name="Yue Y."/>
            <person name="Zhu X.G."/>
            <person name="Wu Y."/>
            <person name="Hong X.N."/>
            <person name="Fan G.Y."/>
            <person name="Tong Y."/>
            <person name="Zhang D."/>
            <person name="Mao C.L."/>
            <person name="Liu Y.L."/>
            <person name="Hao S.J."/>
            <person name="Liu W.Q."/>
            <person name="Lv M.Q."/>
            <person name="Zhang H.B."/>
            <person name="Liu Y."/>
            <person name="Hu-Tang G.R."/>
            <person name="Wang J.P."/>
            <person name="Wang J.H."/>
            <person name="Sun Y.H."/>
            <person name="Ni S.B."/>
            <person name="Chen W.B."/>
            <person name="Zhang X.C."/>
            <person name="Jiao Y.N."/>
            <person name="Eichler E.E."/>
            <person name="Li G.H."/>
            <person name="Liu X."/>
            <person name="Gao L.Z."/>
        </authorList>
    </citation>
    <scope>NUCLEOTIDE SEQUENCE [LARGE SCALE GENOMIC DNA]</scope>
    <source>
        <strain evidence="5">cv. GT1</strain>
        <tissue evidence="4">Leaf</tissue>
    </source>
</reference>
<feature type="region of interest" description="Disordered" evidence="3">
    <location>
        <begin position="246"/>
        <end position="270"/>
    </location>
</feature>
<evidence type="ECO:0008006" key="6">
    <source>
        <dbReference type="Google" id="ProtNLM"/>
    </source>
</evidence>
<evidence type="ECO:0000313" key="5">
    <source>
        <dbReference type="Proteomes" id="UP000467840"/>
    </source>
</evidence>
<dbReference type="Proteomes" id="UP000467840">
    <property type="component" value="Chromosome 15"/>
</dbReference>
<feature type="compositionally biased region" description="Polar residues" evidence="3">
    <location>
        <begin position="247"/>
        <end position="270"/>
    </location>
</feature>